<keyword evidence="6" id="KW-1133">Transmembrane helix</keyword>
<dbReference type="OrthoDB" id="1461976at2759"/>
<feature type="transmembrane region" description="Helical" evidence="6">
    <location>
        <begin position="79"/>
        <end position="97"/>
    </location>
</feature>
<name>A0A0C2D872_9BILA</name>
<dbReference type="InterPro" id="IPR012171">
    <property type="entry name" value="Fatty_acid_desaturase"/>
</dbReference>
<dbReference type="Pfam" id="PF00487">
    <property type="entry name" value="FA_desaturase"/>
    <property type="match status" value="1"/>
</dbReference>
<evidence type="ECO:0008006" key="11">
    <source>
        <dbReference type="Google" id="ProtNLM"/>
    </source>
</evidence>
<organism evidence="9 10">
    <name type="scientific">Ancylostoma duodenale</name>
    <dbReference type="NCBI Taxonomy" id="51022"/>
    <lineage>
        <taxon>Eukaryota</taxon>
        <taxon>Metazoa</taxon>
        <taxon>Ecdysozoa</taxon>
        <taxon>Nematoda</taxon>
        <taxon>Chromadorea</taxon>
        <taxon>Rhabditida</taxon>
        <taxon>Rhabditina</taxon>
        <taxon>Rhabditomorpha</taxon>
        <taxon>Strongyloidea</taxon>
        <taxon>Ancylostomatidae</taxon>
        <taxon>Ancylostomatinae</taxon>
        <taxon>Ancylostoma</taxon>
    </lineage>
</organism>
<dbReference type="EMBL" id="KN727362">
    <property type="protein sequence ID" value="KIH65868.1"/>
    <property type="molecule type" value="Genomic_DNA"/>
</dbReference>
<evidence type="ECO:0000256" key="2">
    <source>
        <dbReference type="ARBA" id="ARBA00005189"/>
    </source>
</evidence>
<comment type="pathway">
    <text evidence="2">Lipid metabolism.</text>
</comment>
<accession>A0A0C2D872</accession>
<dbReference type="Proteomes" id="UP000054047">
    <property type="component" value="Unassembled WGS sequence"/>
</dbReference>
<dbReference type="PANTHER" id="PTHR32100">
    <property type="entry name" value="OMEGA-6 FATTY ACID DESATURASE, CHLOROPLASTIC"/>
    <property type="match status" value="1"/>
</dbReference>
<evidence type="ECO:0000256" key="6">
    <source>
        <dbReference type="SAM" id="Phobius"/>
    </source>
</evidence>
<reference evidence="9 10" key="1">
    <citation type="submission" date="2013-12" db="EMBL/GenBank/DDBJ databases">
        <title>Draft genome of the parsitic nematode Ancylostoma duodenale.</title>
        <authorList>
            <person name="Mitreva M."/>
        </authorList>
    </citation>
    <scope>NUCLEOTIDE SEQUENCE [LARGE SCALE GENOMIC DNA]</scope>
    <source>
        <strain evidence="9 10">Zhejiang</strain>
    </source>
</reference>
<gene>
    <name evidence="9" type="ORF">ANCDUO_03809</name>
</gene>
<comment type="similarity">
    <text evidence="3">Belongs to the fatty acid desaturase type 1 family.</text>
</comment>
<evidence type="ECO:0000259" key="7">
    <source>
        <dbReference type="Pfam" id="PF00487"/>
    </source>
</evidence>
<keyword evidence="6" id="KW-0812">Transmembrane</keyword>
<proteinExistence type="inferred from homology"/>
<protein>
    <recommendedName>
        <fullName evidence="11">Stearoyl-CoA 9-desaturase</fullName>
    </recommendedName>
</protein>
<dbReference type="Pfam" id="PF11960">
    <property type="entry name" value="DUF3474"/>
    <property type="match status" value="1"/>
</dbReference>
<dbReference type="GO" id="GO:0006629">
    <property type="term" value="P:lipid metabolic process"/>
    <property type="evidence" value="ECO:0007669"/>
    <property type="project" value="InterPro"/>
</dbReference>
<dbReference type="GO" id="GO:0016717">
    <property type="term" value="F:oxidoreductase activity, acting on paired donors, with oxidation of a pair of donors resulting in the reduction of molecular oxygen to two molecules of water"/>
    <property type="evidence" value="ECO:0007669"/>
    <property type="project" value="InterPro"/>
</dbReference>
<evidence type="ECO:0000256" key="3">
    <source>
        <dbReference type="ARBA" id="ARBA00009295"/>
    </source>
</evidence>
<keyword evidence="10" id="KW-1185">Reference proteome</keyword>
<evidence type="ECO:0000256" key="4">
    <source>
        <dbReference type="ARBA" id="ARBA00023002"/>
    </source>
</evidence>
<dbReference type="InterPro" id="IPR005804">
    <property type="entry name" value="FA_desaturase_dom"/>
</dbReference>
<dbReference type="AlphaFoldDB" id="A0A0C2D872"/>
<feature type="domain" description="Fatty acid desaturase" evidence="7">
    <location>
        <begin position="102"/>
        <end position="178"/>
    </location>
</feature>
<feature type="transmembrane region" description="Helical" evidence="6">
    <location>
        <begin position="103"/>
        <end position="123"/>
    </location>
</feature>
<dbReference type="InterPro" id="IPR021863">
    <property type="entry name" value="FAS_N"/>
</dbReference>
<evidence type="ECO:0000313" key="9">
    <source>
        <dbReference type="EMBL" id="KIH65868.1"/>
    </source>
</evidence>
<feature type="domain" description="Fatty acid desaturase N-terminal" evidence="8">
    <location>
        <begin position="41"/>
        <end position="90"/>
    </location>
</feature>
<evidence type="ECO:0000313" key="10">
    <source>
        <dbReference type="Proteomes" id="UP000054047"/>
    </source>
</evidence>
<evidence type="ECO:0000256" key="1">
    <source>
        <dbReference type="ARBA" id="ARBA00004370"/>
    </source>
</evidence>
<dbReference type="GO" id="GO:0016020">
    <property type="term" value="C:membrane"/>
    <property type="evidence" value="ECO:0007669"/>
    <property type="project" value="UniProtKB-SubCell"/>
</dbReference>
<evidence type="ECO:0000256" key="5">
    <source>
        <dbReference type="ARBA" id="ARBA00023136"/>
    </source>
</evidence>
<keyword evidence="5 6" id="KW-0472">Membrane</keyword>
<keyword evidence="4" id="KW-0560">Oxidoreductase</keyword>
<comment type="subcellular location">
    <subcellularLocation>
        <location evidence="1">Membrane</location>
    </subcellularLocation>
</comment>
<evidence type="ECO:0000259" key="8">
    <source>
        <dbReference type="Pfam" id="PF11960"/>
    </source>
</evidence>
<sequence>MTEVRKSRDRPVPCDAEIPDTLSCTLFETFSGGVLSVKPIDKRLSPSCLPPPKLPTVDDVRKAIPPHCFEKNLLKSVRYLVQDLIVLACLYAVLPYVEQYLGWAGYLAWCCVFGICACSLFVVGHDCGHGSFSNYEWVNDLCGHIAHAPILAPYWPWQKSHRQHHQYTSHLDKDKGHPWVTEQVFEQRTTLERYFASFPLSGWIR</sequence>